<gene>
    <name evidence="2" type="ORF">H6G18_10080</name>
</gene>
<comment type="caution">
    <text evidence="2">The sequence shown here is derived from an EMBL/GenBank/DDBJ whole genome shotgun (WGS) entry which is preliminary data.</text>
</comment>
<dbReference type="PROSITE" id="PS51257">
    <property type="entry name" value="PROKAR_LIPOPROTEIN"/>
    <property type="match status" value="1"/>
</dbReference>
<dbReference type="Proteomes" id="UP000607281">
    <property type="component" value="Unassembled WGS sequence"/>
</dbReference>
<organism evidence="2 3">
    <name type="scientific">Anabaena subtropica FACHB-260</name>
    <dbReference type="NCBI Taxonomy" id="2692884"/>
    <lineage>
        <taxon>Bacteria</taxon>
        <taxon>Bacillati</taxon>
        <taxon>Cyanobacteriota</taxon>
        <taxon>Cyanophyceae</taxon>
        <taxon>Nostocales</taxon>
        <taxon>Nostocaceae</taxon>
        <taxon>Anabaena</taxon>
    </lineage>
</organism>
<evidence type="ECO:0000256" key="1">
    <source>
        <dbReference type="SAM" id="SignalP"/>
    </source>
</evidence>
<name>A0ABR8CMX3_9NOST</name>
<evidence type="ECO:0000313" key="3">
    <source>
        <dbReference type="Proteomes" id="UP000607281"/>
    </source>
</evidence>
<keyword evidence="1" id="KW-0732">Signal</keyword>
<dbReference type="InterPro" id="IPR013424">
    <property type="entry name" value="Ice-binding_C"/>
</dbReference>
<keyword evidence="3" id="KW-1185">Reference proteome</keyword>
<reference evidence="2 3" key="1">
    <citation type="journal article" date="2020" name="ISME J.">
        <title>Comparative genomics reveals insights into cyanobacterial evolution and habitat adaptation.</title>
        <authorList>
            <person name="Chen M.Y."/>
            <person name="Teng W.K."/>
            <person name="Zhao L."/>
            <person name="Hu C.X."/>
            <person name="Zhou Y.K."/>
            <person name="Han B.P."/>
            <person name="Song L.R."/>
            <person name="Shu W.S."/>
        </authorList>
    </citation>
    <scope>NUCLEOTIDE SEQUENCE [LARGE SCALE GENOMIC DNA]</scope>
    <source>
        <strain evidence="2 3">FACHB-260</strain>
    </source>
</reference>
<dbReference type="RefSeq" id="WP_190406948.1">
    <property type="nucleotide sequence ID" value="NZ_JACJRF010000013.1"/>
</dbReference>
<evidence type="ECO:0000313" key="2">
    <source>
        <dbReference type="EMBL" id="MBD2344496.1"/>
    </source>
</evidence>
<accession>A0ABR8CMX3</accession>
<dbReference type="NCBIfam" id="TIGR02595">
    <property type="entry name" value="PEP_CTERM"/>
    <property type="match status" value="1"/>
</dbReference>
<dbReference type="EMBL" id="JACJRF010000013">
    <property type="protein sequence ID" value="MBD2344496.1"/>
    <property type="molecule type" value="Genomic_DNA"/>
</dbReference>
<protein>
    <submittedName>
        <fullName evidence="2">PEP-CTERM sorting domain-containing protein</fullName>
    </submittedName>
</protein>
<feature type="chain" id="PRO_5046307752" evidence="1">
    <location>
        <begin position="33"/>
        <end position="261"/>
    </location>
</feature>
<proteinExistence type="predicted"/>
<feature type="signal peptide" evidence="1">
    <location>
        <begin position="1"/>
        <end position="32"/>
    </location>
</feature>
<sequence length="261" mass="27553">MKRLSILPNVQFCILSLSCAAISLLSPQSATAATFELSFTPLEGIINKNLLNNAGTAIYRANLSGVGFDITAISVSDIIGLRGGAPGKFSGFDLDAIKISDRLIINAEDVKTIPGLNVFDFTAEGTIFLAGSKRDPGDSIFVDYAHYFVGDDLFGSKDGIVDNDIATLGSFDANAITNEEAKGFLSLGDGGEIIFKLTERVSTASPLYIYIGEVGNNGEQARGRVVAIGSATTVPEPTSLGALSLMGLYLTTRIKKKNKIT</sequence>